<organism evidence="2 3">
    <name type="scientific">Massariosphaeria phaeospora</name>
    <dbReference type="NCBI Taxonomy" id="100035"/>
    <lineage>
        <taxon>Eukaryota</taxon>
        <taxon>Fungi</taxon>
        <taxon>Dikarya</taxon>
        <taxon>Ascomycota</taxon>
        <taxon>Pezizomycotina</taxon>
        <taxon>Dothideomycetes</taxon>
        <taxon>Pleosporomycetidae</taxon>
        <taxon>Pleosporales</taxon>
        <taxon>Pleosporales incertae sedis</taxon>
        <taxon>Massariosphaeria</taxon>
    </lineage>
</organism>
<name>A0A7C8M6C1_9PLEO</name>
<protein>
    <submittedName>
        <fullName evidence="2">Uncharacterized protein</fullName>
    </submittedName>
</protein>
<proteinExistence type="predicted"/>
<accession>A0A7C8M6C1</accession>
<comment type="caution">
    <text evidence="2">The sequence shown here is derived from an EMBL/GenBank/DDBJ whole genome shotgun (WGS) entry which is preliminary data.</text>
</comment>
<dbReference type="OrthoDB" id="3793483at2759"/>
<reference evidence="2 3" key="1">
    <citation type="submission" date="2020-01" db="EMBL/GenBank/DDBJ databases">
        <authorList>
            <consortium name="DOE Joint Genome Institute"/>
            <person name="Haridas S."/>
            <person name="Albert R."/>
            <person name="Binder M."/>
            <person name="Bloem J."/>
            <person name="Labutti K."/>
            <person name="Salamov A."/>
            <person name="Andreopoulos B."/>
            <person name="Baker S.E."/>
            <person name="Barry K."/>
            <person name="Bills G."/>
            <person name="Bluhm B.H."/>
            <person name="Cannon C."/>
            <person name="Castanera R."/>
            <person name="Culley D.E."/>
            <person name="Daum C."/>
            <person name="Ezra D."/>
            <person name="Gonzalez J.B."/>
            <person name="Henrissat B."/>
            <person name="Kuo A."/>
            <person name="Liang C."/>
            <person name="Lipzen A."/>
            <person name="Lutzoni F."/>
            <person name="Magnuson J."/>
            <person name="Mondo S."/>
            <person name="Nolan M."/>
            <person name="Ohm R."/>
            <person name="Pangilinan J."/>
            <person name="Park H.-J.H."/>
            <person name="Ramirez L."/>
            <person name="Alfaro M."/>
            <person name="Sun H."/>
            <person name="Tritt A."/>
            <person name="Yoshinaga Y."/>
            <person name="Zwiers L.-H.L."/>
            <person name="Turgeon B.G."/>
            <person name="Goodwin S.B."/>
            <person name="Spatafora J.W."/>
            <person name="Crous P.W."/>
            <person name="Grigoriev I.V."/>
        </authorList>
    </citation>
    <scope>NUCLEOTIDE SEQUENCE [LARGE SCALE GENOMIC DNA]</scope>
    <source>
        <strain evidence="2 3">CBS 611.86</strain>
    </source>
</reference>
<evidence type="ECO:0000313" key="2">
    <source>
        <dbReference type="EMBL" id="KAF2870058.1"/>
    </source>
</evidence>
<dbReference type="EMBL" id="JAADJZ010000014">
    <property type="protein sequence ID" value="KAF2870058.1"/>
    <property type="molecule type" value="Genomic_DNA"/>
</dbReference>
<sequence>MSKKRKPDEVSVTEEDPITQKSRSDAKTLLKSARENKDFVLLVDNGSKWTLPQALLSLESKLIKRKIASGSSEHYTNRHLASAVELWVQWLHTRSYHEEDFIVPDISLYSGSLAPHTPDPTPDDLDIGIIYPIKAALVAWHLGDRLESPRFQNYAMTRLSHALNHKLPTPQASARILYHLSFLGSHWMPLRFFEDFLLRNWGDWTVIERGDAQDWADLLRRNDRFRLGFVHASIWSLEHRRAIEMKAEQYFVDEEGERPPSILDFI</sequence>
<dbReference type="Proteomes" id="UP000481861">
    <property type="component" value="Unassembled WGS sequence"/>
</dbReference>
<keyword evidence="3" id="KW-1185">Reference proteome</keyword>
<feature type="region of interest" description="Disordered" evidence="1">
    <location>
        <begin position="1"/>
        <end position="25"/>
    </location>
</feature>
<dbReference type="AlphaFoldDB" id="A0A7C8M6C1"/>
<evidence type="ECO:0000256" key="1">
    <source>
        <dbReference type="SAM" id="MobiDB-lite"/>
    </source>
</evidence>
<evidence type="ECO:0000313" key="3">
    <source>
        <dbReference type="Proteomes" id="UP000481861"/>
    </source>
</evidence>
<gene>
    <name evidence="2" type="ORF">BDV95DRAFT_595627</name>
</gene>